<dbReference type="PROSITE" id="PS50097">
    <property type="entry name" value="BTB"/>
    <property type="match status" value="1"/>
</dbReference>
<name>A0AAV7YSI2_9EUKA</name>
<evidence type="ECO:0000313" key="5">
    <source>
        <dbReference type="Proteomes" id="UP001146793"/>
    </source>
</evidence>
<evidence type="ECO:0000256" key="2">
    <source>
        <dbReference type="SAM" id="MobiDB-lite"/>
    </source>
</evidence>
<feature type="region of interest" description="Disordered" evidence="2">
    <location>
        <begin position="808"/>
        <end position="831"/>
    </location>
</feature>
<dbReference type="EMBL" id="JANTQA010000047">
    <property type="protein sequence ID" value="KAJ3431779.1"/>
    <property type="molecule type" value="Genomic_DNA"/>
</dbReference>
<accession>A0AAV7YSI2</accession>
<proteinExistence type="predicted"/>
<keyword evidence="1" id="KW-0175">Coiled coil</keyword>
<sequence>MDNLQGLPIDRYYRIKIQYDFTKLNKDLNSIEKELLNLCISKKDKKNGLKVRNLQVHQIKNPKETKKQTSNQNKRRNENKKTDENEIKTENEQAIHHLNLKIQEREKKHDKLQEQPFRLSKRKQLYRKIDQLTKDYKILKNILKWITSKKKIISKKIFQNITFENIFFSDLFLYLNYVETELSFLQLKINEKQRKMDQMGIILKMENSKKTKKKNKKKILTNKIKKFFVKHKSIIKTNIKQEIINLSLMLLCNNKNITSQALKILLEKGADPDFHYHNTNMANTLMALCLNKNLNTQLLSILLNSLMNTTQKKQDQKENVNIKKEKKNEKKTKLNTKLEEIQKLKDKNGFQAIHYLCKNKNITENLIDLLLSSINFFDFNTLEIYCLNKNIRIPIIMKIFHKCRDLGEHTLYKGDINNIIKFLMHMNFHKIEFGHFDKIQCKYFFLRNLLFYNTKECKRLFQISKFKYHYYLIYKMDSERFSDKFIIELCKDENLNSKDFQFFYRIICKISEGDDEWYMNQKDILYHLLKRDNFNIEFLRTTGYLGCYSLDEKVLSSRILLYDLIENKNFELTMINFIIETIKKEDRYGNSTKLRDHLIKLCCKKFKNLKLVRQLLLIKSSSKTLFNTPQISIFKRLINTQHTRNSKNTLFHYMVQYLTFKTIRDCEVIFFIIYFYQANPNLKNQKNQSVKDLILLKNISECPQKNLILEILNMNPNHDQAFENDFLNYFQNGKFPKNHLNINAIPIHKEILELRTGMEFYLIKQILEKGIKKKLINDGDLIIFFEFLYSIKKNNYLCEYIEKKNLQKKRGKERRRKKKSEKKKRKNKKIKNFLKKRDHSKLIDQNKQSKIDCIEKILNMLNLGADELIPLKRAIKNSWFDGSSKDFKIIILNKSLKEKIKNQKNNKKHGKQISIDVHKFLLTIRSQTINNMFLVIQEEDIKQIKDYSKSSYQALYYFIKYLYLNKLQVGDYEKIFNNNVKLEYDEIGYNSDKKGKSKDIRKKKSKKEKKNDISNKKINNNIVEEICYLLDYFNINPHCGLKFDLLFPDYIKTQIKFKLWKKKKQMKKRQKQKKK</sequence>
<dbReference type="Gene3D" id="1.25.40.20">
    <property type="entry name" value="Ankyrin repeat-containing domain"/>
    <property type="match status" value="1"/>
</dbReference>
<feature type="region of interest" description="Disordered" evidence="2">
    <location>
        <begin position="992"/>
        <end position="1011"/>
    </location>
</feature>
<reference evidence="4" key="1">
    <citation type="submission" date="2022-08" db="EMBL/GenBank/DDBJ databases">
        <title>Novel sulphate-reducing endosymbionts in the free-living metamonad Anaeramoeba.</title>
        <authorList>
            <person name="Jerlstrom-Hultqvist J."/>
            <person name="Cepicka I."/>
            <person name="Gallot-Lavallee L."/>
            <person name="Salas-Leiva D."/>
            <person name="Curtis B.A."/>
            <person name="Zahonova K."/>
            <person name="Pipaliya S."/>
            <person name="Dacks J."/>
            <person name="Roger A.J."/>
        </authorList>
    </citation>
    <scope>NUCLEOTIDE SEQUENCE</scope>
    <source>
        <strain evidence="4">Busselton2</strain>
    </source>
</reference>
<dbReference type="InterPro" id="IPR000210">
    <property type="entry name" value="BTB/POZ_dom"/>
</dbReference>
<evidence type="ECO:0000313" key="4">
    <source>
        <dbReference type="EMBL" id="KAJ3431779.1"/>
    </source>
</evidence>
<feature type="region of interest" description="Disordered" evidence="2">
    <location>
        <begin position="53"/>
        <end position="89"/>
    </location>
</feature>
<evidence type="ECO:0000256" key="1">
    <source>
        <dbReference type="SAM" id="Coils"/>
    </source>
</evidence>
<feature type="compositionally biased region" description="Basic residues" evidence="2">
    <location>
        <begin position="999"/>
        <end position="1008"/>
    </location>
</feature>
<protein>
    <submittedName>
        <fullName evidence="4">Transcription initiation factor tfiid subunit</fullName>
    </submittedName>
</protein>
<dbReference type="AlphaFoldDB" id="A0AAV7YSI2"/>
<dbReference type="Proteomes" id="UP001146793">
    <property type="component" value="Unassembled WGS sequence"/>
</dbReference>
<feature type="domain" description="BTB" evidence="3">
    <location>
        <begin position="915"/>
        <end position="971"/>
    </location>
</feature>
<feature type="coiled-coil region" evidence="1">
    <location>
        <begin position="95"/>
        <end position="142"/>
    </location>
</feature>
<feature type="coiled-coil region" evidence="1">
    <location>
        <begin position="306"/>
        <end position="347"/>
    </location>
</feature>
<gene>
    <name evidence="4" type="ORF">M0812_20700</name>
</gene>
<organism evidence="4 5">
    <name type="scientific">Anaeramoeba flamelloides</name>
    <dbReference type="NCBI Taxonomy" id="1746091"/>
    <lineage>
        <taxon>Eukaryota</taxon>
        <taxon>Metamonada</taxon>
        <taxon>Anaeramoebidae</taxon>
        <taxon>Anaeramoeba</taxon>
    </lineage>
</organism>
<comment type="caution">
    <text evidence="4">The sequence shown here is derived from an EMBL/GenBank/DDBJ whole genome shotgun (WGS) entry which is preliminary data.</text>
</comment>
<feature type="compositionally biased region" description="Basic and acidic residues" evidence="2">
    <location>
        <begin position="75"/>
        <end position="89"/>
    </location>
</feature>
<dbReference type="InterPro" id="IPR036770">
    <property type="entry name" value="Ankyrin_rpt-contain_sf"/>
</dbReference>
<evidence type="ECO:0000259" key="3">
    <source>
        <dbReference type="PROSITE" id="PS50097"/>
    </source>
</evidence>